<feature type="non-terminal residue" evidence="1">
    <location>
        <position position="1"/>
    </location>
</feature>
<comment type="caution">
    <text evidence="1">The sequence shown here is derived from an EMBL/GenBank/DDBJ whole genome shotgun (WGS) entry which is preliminary data.</text>
</comment>
<dbReference type="EMBL" id="LRGB01022786">
    <property type="protein sequence ID" value="KZR97058.1"/>
    <property type="molecule type" value="Genomic_DNA"/>
</dbReference>
<dbReference type="AlphaFoldDB" id="A0A164ERQ3"/>
<accession>A0A164ERQ3</accession>
<keyword evidence="2" id="KW-1185">Reference proteome</keyword>
<evidence type="ECO:0000313" key="2">
    <source>
        <dbReference type="Proteomes" id="UP000076858"/>
    </source>
</evidence>
<evidence type="ECO:0000313" key="1">
    <source>
        <dbReference type="EMBL" id="KZR97058.1"/>
    </source>
</evidence>
<sequence>SQRGKIMAFRKFVRCATIRHRTSIALIIPLSPIPDRSLYFVVCGDTHPSQGYGDRVPYYYHRLR</sequence>
<name>A0A164ERQ3_9CRUS</name>
<dbReference type="Proteomes" id="UP000076858">
    <property type="component" value="Unassembled WGS sequence"/>
</dbReference>
<gene>
    <name evidence="1" type="ORF">APZ42_008277</name>
</gene>
<proteinExistence type="predicted"/>
<reference evidence="1 2" key="1">
    <citation type="submission" date="2016-03" db="EMBL/GenBank/DDBJ databases">
        <title>EvidentialGene: Evidence-directed Construction of Genes on Genomes.</title>
        <authorList>
            <person name="Gilbert D.G."/>
            <person name="Choi J.-H."/>
            <person name="Mockaitis K."/>
            <person name="Colbourne J."/>
            <person name="Pfrender M."/>
        </authorList>
    </citation>
    <scope>NUCLEOTIDE SEQUENCE [LARGE SCALE GENOMIC DNA]</scope>
    <source>
        <strain evidence="1 2">Xinb3</strain>
        <tissue evidence="1">Complete organism</tissue>
    </source>
</reference>
<feature type="non-terminal residue" evidence="1">
    <location>
        <position position="64"/>
    </location>
</feature>
<protein>
    <submittedName>
        <fullName evidence="1">Putative Tubulin-specific chaperone D</fullName>
    </submittedName>
</protein>
<organism evidence="1 2">
    <name type="scientific">Daphnia magna</name>
    <dbReference type="NCBI Taxonomy" id="35525"/>
    <lineage>
        <taxon>Eukaryota</taxon>
        <taxon>Metazoa</taxon>
        <taxon>Ecdysozoa</taxon>
        <taxon>Arthropoda</taxon>
        <taxon>Crustacea</taxon>
        <taxon>Branchiopoda</taxon>
        <taxon>Diplostraca</taxon>
        <taxon>Cladocera</taxon>
        <taxon>Anomopoda</taxon>
        <taxon>Daphniidae</taxon>
        <taxon>Daphnia</taxon>
    </lineage>
</organism>